<dbReference type="Proteomes" id="UP000595437">
    <property type="component" value="Chromosome 8"/>
</dbReference>
<organism evidence="1 2">
    <name type="scientific">Caligus rogercresseyi</name>
    <name type="common">Sea louse</name>
    <dbReference type="NCBI Taxonomy" id="217165"/>
    <lineage>
        <taxon>Eukaryota</taxon>
        <taxon>Metazoa</taxon>
        <taxon>Ecdysozoa</taxon>
        <taxon>Arthropoda</taxon>
        <taxon>Crustacea</taxon>
        <taxon>Multicrustacea</taxon>
        <taxon>Hexanauplia</taxon>
        <taxon>Copepoda</taxon>
        <taxon>Siphonostomatoida</taxon>
        <taxon>Caligidae</taxon>
        <taxon>Caligus</taxon>
    </lineage>
</organism>
<keyword evidence="2" id="KW-1185">Reference proteome</keyword>
<proteinExistence type="predicted"/>
<evidence type="ECO:0000313" key="1">
    <source>
        <dbReference type="EMBL" id="QQP51116.1"/>
    </source>
</evidence>
<dbReference type="EMBL" id="CP045897">
    <property type="protein sequence ID" value="QQP51116.1"/>
    <property type="molecule type" value="Genomic_DNA"/>
</dbReference>
<evidence type="ECO:0000313" key="2">
    <source>
        <dbReference type="Proteomes" id="UP000595437"/>
    </source>
</evidence>
<protein>
    <submittedName>
        <fullName evidence="1">Uncharacterized protein</fullName>
    </submittedName>
</protein>
<sequence length="120" mass="13458">MSEPGTSKTKDRTMENFWSEAGALYQFPDDNGTLHVGLSKEPNFPRFICGFKNDAPTDNVAAHSVEPLQLSFRRSSSEESFRPVPRTDARVGHQILWWNTNHHTGDFNAGANNLVGKVIR</sequence>
<dbReference type="AlphaFoldDB" id="A0A7T8KAA8"/>
<reference evidence="2" key="1">
    <citation type="submission" date="2021-01" db="EMBL/GenBank/DDBJ databases">
        <title>Caligus Genome Assembly.</title>
        <authorList>
            <person name="Gallardo-Escarate C."/>
        </authorList>
    </citation>
    <scope>NUCLEOTIDE SEQUENCE [LARGE SCALE GENOMIC DNA]</scope>
</reference>
<gene>
    <name evidence="1" type="ORF">FKW44_012360</name>
</gene>
<accession>A0A7T8KAA8</accession>
<name>A0A7T8KAA8_CALRO</name>
<feature type="non-terminal residue" evidence="1">
    <location>
        <position position="1"/>
    </location>
</feature>